<organism evidence="1 2">
    <name type="scientific">Kribbella sancticallisti</name>
    <dbReference type="NCBI Taxonomy" id="460087"/>
    <lineage>
        <taxon>Bacteria</taxon>
        <taxon>Bacillati</taxon>
        <taxon>Actinomycetota</taxon>
        <taxon>Actinomycetes</taxon>
        <taxon>Propionibacteriales</taxon>
        <taxon>Kribbellaceae</taxon>
        <taxon>Kribbella</taxon>
    </lineage>
</organism>
<sequence>MEQGQALSDPWIPEHPFLERDEIIEQTPVYSARANVFVPARLGDCMSDTRTEFTAAESSISSQSSTSD</sequence>
<evidence type="ECO:0000313" key="2">
    <source>
        <dbReference type="Proteomes" id="UP001500393"/>
    </source>
</evidence>
<keyword evidence="2" id="KW-1185">Reference proteome</keyword>
<proteinExistence type="predicted"/>
<dbReference type="EMBL" id="BAAAOS010000053">
    <property type="protein sequence ID" value="GAA1603657.1"/>
    <property type="molecule type" value="Genomic_DNA"/>
</dbReference>
<gene>
    <name evidence="1" type="ORF">GCM10009789_67090</name>
</gene>
<evidence type="ECO:0000313" key="1">
    <source>
        <dbReference type="EMBL" id="GAA1603657.1"/>
    </source>
</evidence>
<protein>
    <submittedName>
        <fullName evidence="1">Uncharacterized protein</fullName>
    </submittedName>
</protein>
<dbReference type="Proteomes" id="UP001500393">
    <property type="component" value="Unassembled WGS sequence"/>
</dbReference>
<comment type="caution">
    <text evidence="1">The sequence shown here is derived from an EMBL/GenBank/DDBJ whole genome shotgun (WGS) entry which is preliminary data.</text>
</comment>
<accession>A0ABP4QDK1</accession>
<name>A0ABP4QDK1_9ACTN</name>
<dbReference type="RefSeq" id="WP_344220766.1">
    <property type="nucleotide sequence ID" value="NZ_BAAAOS010000053.1"/>
</dbReference>
<reference evidence="2" key="1">
    <citation type="journal article" date="2019" name="Int. J. Syst. Evol. Microbiol.">
        <title>The Global Catalogue of Microorganisms (GCM) 10K type strain sequencing project: providing services to taxonomists for standard genome sequencing and annotation.</title>
        <authorList>
            <consortium name="The Broad Institute Genomics Platform"/>
            <consortium name="The Broad Institute Genome Sequencing Center for Infectious Disease"/>
            <person name="Wu L."/>
            <person name="Ma J."/>
        </authorList>
    </citation>
    <scope>NUCLEOTIDE SEQUENCE [LARGE SCALE GENOMIC DNA]</scope>
    <source>
        <strain evidence="2">JCM 14969</strain>
    </source>
</reference>